<dbReference type="GeneID" id="93423198"/>
<evidence type="ECO:0000256" key="5">
    <source>
        <dbReference type="ARBA" id="ARBA00022691"/>
    </source>
</evidence>
<dbReference type="InterPro" id="IPR002903">
    <property type="entry name" value="RsmH"/>
</dbReference>
<reference evidence="9" key="1">
    <citation type="submission" date="2018-02" db="EMBL/GenBank/DDBJ databases">
        <authorList>
            <person name="Clavel T."/>
            <person name="Strowig T."/>
        </authorList>
    </citation>
    <scope>NUCLEOTIDE SEQUENCE [LARGE SCALE GENOMIC DNA]</scope>
    <source>
        <strain evidence="9">DSM 100764</strain>
    </source>
</reference>
<keyword evidence="5 6" id="KW-0949">S-adenosyl-L-methionine</keyword>
<feature type="binding site" evidence="6">
    <location>
        <position position="105"/>
    </location>
    <ligand>
        <name>S-adenosyl-L-methionine</name>
        <dbReference type="ChEBI" id="CHEBI:59789"/>
    </ligand>
</feature>
<evidence type="ECO:0000313" key="9">
    <source>
        <dbReference type="Proteomes" id="UP000244925"/>
    </source>
</evidence>
<dbReference type="PANTHER" id="PTHR11265:SF0">
    <property type="entry name" value="12S RRNA N4-METHYLCYTIDINE METHYLTRANSFERASE"/>
    <property type="match status" value="1"/>
</dbReference>
<feature type="region of interest" description="Disordered" evidence="7">
    <location>
        <begin position="278"/>
        <end position="302"/>
    </location>
</feature>
<comment type="catalytic activity">
    <reaction evidence="6">
        <text>cytidine(1402) in 16S rRNA + S-adenosyl-L-methionine = N(4)-methylcytidine(1402) in 16S rRNA + S-adenosyl-L-homocysteine + H(+)</text>
        <dbReference type="Rhea" id="RHEA:42928"/>
        <dbReference type="Rhea" id="RHEA-COMP:10286"/>
        <dbReference type="Rhea" id="RHEA-COMP:10287"/>
        <dbReference type="ChEBI" id="CHEBI:15378"/>
        <dbReference type="ChEBI" id="CHEBI:57856"/>
        <dbReference type="ChEBI" id="CHEBI:59789"/>
        <dbReference type="ChEBI" id="CHEBI:74506"/>
        <dbReference type="ChEBI" id="CHEBI:82748"/>
        <dbReference type="EC" id="2.1.1.199"/>
    </reaction>
</comment>
<accession>A0A2V1IRV3</accession>
<dbReference type="NCBIfam" id="TIGR00006">
    <property type="entry name" value="16S rRNA (cytosine(1402)-N(4))-methyltransferase RsmH"/>
    <property type="match status" value="1"/>
</dbReference>
<dbReference type="AlphaFoldDB" id="A0A2V1IRV3"/>
<keyword evidence="2 6" id="KW-0698">rRNA processing</keyword>
<dbReference type="SUPFAM" id="SSF81799">
    <property type="entry name" value="Putative methyltransferase TM0872, insert domain"/>
    <property type="match status" value="1"/>
</dbReference>
<dbReference type="EMBL" id="PUBV01000023">
    <property type="protein sequence ID" value="PWB06512.1"/>
    <property type="molecule type" value="Genomic_DNA"/>
</dbReference>
<comment type="subcellular location">
    <subcellularLocation>
        <location evidence="6">Cytoplasm</location>
    </subcellularLocation>
</comment>
<dbReference type="Gene3D" id="1.10.150.170">
    <property type="entry name" value="Putative methyltransferase TM0872, insert domain"/>
    <property type="match status" value="1"/>
</dbReference>
<evidence type="ECO:0000313" key="8">
    <source>
        <dbReference type="EMBL" id="PWB06512.1"/>
    </source>
</evidence>
<keyword evidence="3 6" id="KW-0489">Methyltransferase</keyword>
<proteinExistence type="inferred from homology"/>
<feature type="binding site" evidence="6">
    <location>
        <begin position="35"/>
        <end position="37"/>
    </location>
    <ligand>
        <name>S-adenosyl-L-methionine</name>
        <dbReference type="ChEBI" id="CHEBI:59789"/>
    </ligand>
</feature>
<feature type="binding site" evidence="6">
    <location>
        <position position="55"/>
    </location>
    <ligand>
        <name>S-adenosyl-L-methionine</name>
        <dbReference type="ChEBI" id="CHEBI:59789"/>
    </ligand>
</feature>
<dbReference type="EC" id="2.1.1.199" evidence="6"/>
<evidence type="ECO:0000256" key="6">
    <source>
        <dbReference type="HAMAP-Rule" id="MF_01007"/>
    </source>
</evidence>
<comment type="similarity">
    <text evidence="1 6">Belongs to the methyltransferase superfamily. RsmH family.</text>
</comment>
<dbReference type="RefSeq" id="WP_107036614.1">
    <property type="nucleotide sequence ID" value="NZ_CAONGC010000040.1"/>
</dbReference>
<feature type="binding site" evidence="6">
    <location>
        <position position="98"/>
    </location>
    <ligand>
        <name>S-adenosyl-L-methionine</name>
        <dbReference type="ChEBI" id="CHEBI:59789"/>
    </ligand>
</feature>
<dbReference type="GO" id="GO:0005737">
    <property type="term" value="C:cytoplasm"/>
    <property type="evidence" value="ECO:0007669"/>
    <property type="project" value="UniProtKB-SubCell"/>
</dbReference>
<evidence type="ECO:0000256" key="1">
    <source>
        <dbReference type="ARBA" id="ARBA00010396"/>
    </source>
</evidence>
<dbReference type="SUPFAM" id="SSF53335">
    <property type="entry name" value="S-adenosyl-L-methionine-dependent methyltransferases"/>
    <property type="match status" value="1"/>
</dbReference>
<dbReference type="HAMAP" id="MF_01007">
    <property type="entry name" value="16SrRNA_methyltr_H"/>
    <property type="match status" value="1"/>
</dbReference>
<evidence type="ECO:0000256" key="7">
    <source>
        <dbReference type="SAM" id="MobiDB-lite"/>
    </source>
</evidence>
<keyword evidence="4 6" id="KW-0808">Transferase</keyword>
<feature type="binding site" evidence="6">
    <location>
        <position position="77"/>
    </location>
    <ligand>
        <name>S-adenosyl-L-methionine</name>
        <dbReference type="ChEBI" id="CHEBI:59789"/>
    </ligand>
</feature>
<dbReference type="InterPro" id="IPR029063">
    <property type="entry name" value="SAM-dependent_MTases_sf"/>
</dbReference>
<dbReference type="InterPro" id="IPR023397">
    <property type="entry name" value="SAM-dep_MeTrfase_MraW_recog"/>
</dbReference>
<evidence type="ECO:0000256" key="3">
    <source>
        <dbReference type="ARBA" id="ARBA00022603"/>
    </source>
</evidence>
<organism evidence="8 9">
    <name type="scientific">Paramuribaculum intestinale</name>
    <dbReference type="NCBI Taxonomy" id="2094151"/>
    <lineage>
        <taxon>Bacteria</taxon>
        <taxon>Pseudomonadati</taxon>
        <taxon>Bacteroidota</taxon>
        <taxon>Bacteroidia</taxon>
        <taxon>Bacteroidales</taxon>
        <taxon>Muribaculaceae</taxon>
        <taxon>Paramuribaculum</taxon>
    </lineage>
</organism>
<dbReference type="GO" id="GO:0071424">
    <property type="term" value="F:rRNA (cytosine-N4-)-methyltransferase activity"/>
    <property type="evidence" value="ECO:0007669"/>
    <property type="project" value="UniProtKB-UniRule"/>
</dbReference>
<sequence>MTEEVYHIPALLPQTLEALAIRPGGIYIDVTYGGGGHSRAIVERLDTTGHLYGFDQDSEAVERAFRDPRFTIVHSNFRFLRNFMRYHGVEHVDGILADLGVSFHHFDDSARGFSFRWDGPLDMRMNQRSNLTAARLIAENSEESLASIFSLYGELRQSRRIAAAIVKARSREEITTIEQLLAVVRPLISPKAEKKELAQVFQALRIAVNGELDALSSFLDQATSLLAPGGRLAIITYHSLEDRMVKNYMKTGNIEGRIEKDFFGRTEAPLRQITSKPMVPDEDEINRNPRSRSAKLRTAVKL</sequence>
<name>A0A2V1IRV3_9BACT</name>
<comment type="function">
    <text evidence="6">Specifically methylates the N4 position of cytidine in position 1402 (C1402) of 16S rRNA.</text>
</comment>
<dbReference type="Pfam" id="PF01795">
    <property type="entry name" value="Methyltransf_5"/>
    <property type="match status" value="1"/>
</dbReference>
<dbReference type="Gene3D" id="3.40.50.150">
    <property type="entry name" value="Vaccinia Virus protein VP39"/>
    <property type="match status" value="1"/>
</dbReference>
<dbReference type="PIRSF" id="PIRSF004486">
    <property type="entry name" value="MraW"/>
    <property type="match status" value="1"/>
</dbReference>
<keyword evidence="9" id="KW-1185">Reference proteome</keyword>
<evidence type="ECO:0000256" key="2">
    <source>
        <dbReference type="ARBA" id="ARBA00022552"/>
    </source>
</evidence>
<protein>
    <recommendedName>
        <fullName evidence="6">Ribosomal RNA small subunit methyltransferase H</fullName>
        <ecNumber evidence="6">2.1.1.199</ecNumber>
    </recommendedName>
    <alternativeName>
        <fullName evidence="6">16S rRNA m(4)C1402 methyltransferase</fullName>
    </alternativeName>
    <alternativeName>
        <fullName evidence="6">rRNA (cytosine-N(4)-)-methyltransferase RsmH</fullName>
    </alternativeName>
</protein>
<keyword evidence="6" id="KW-0963">Cytoplasm</keyword>
<dbReference type="Proteomes" id="UP000244925">
    <property type="component" value="Unassembled WGS sequence"/>
</dbReference>
<evidence type="ECO:0000256" key="4">
    <source>
        <dbReference type="ARBA" id="ARBA00022679"/>
    </source>
</evidence>
<gene>
    <name evidence="6" type="primary">rsmH</name>
    <name evidence="8" type="ORF">C5O25_10055</name>
</gene>
<dbReference type="PANTHER" id="PTHR11265">
    <property type="entry name" value="S-ADENOSYL-METHYLTRANSFERASE MRAW"/>
    <property type="match status" value="1"/>
</dbReference>
<feature type="compositionally biased region" description="Basic residues" evidence="7">
    <location>
        <begin position="289"/>
        <end position="302"/>
    </location>
</feature>
<dbReference type="GO" id="GO:0070475">
    <property type="term" value="P:rRNA base methylation"/>
    <property type="evidence" value="ECO:0007669"/>
    <property type="project" value="UniProtKB-UniRule"/>
</dbReference>
<comment type="caution">
    <text evidence="8">The sequence shown here is derived from an EMBL/GenBank/DDBJ whole genome shotgun (WGS) entry which is preliminary data.</text>
</comment>